<protein>
    <submittedName>
        <fullName evidence="8">Transmembrane 4 L6 family member 5 isoform X1</fullName>
    </submittedName>
</protein>
<dbReference type="Proteomes" id="UP000252040">
    <property type="component" value="Unplaced"/>
</dbReference>
<dbReference type="AlphaFoldDB" id="A0A341AQN0"/>
<evidence type="ECO:0000256" key="4">
    <source>
        <dbReference type="ARBA" id="ARBA00022989"/>
    </source>
</evidence>
<dbReference type="InParanoid" id="A0A341AQN0"/>
<dbReference type="KEGG" id="nasi:112393496"/>
<feature type="transmembrane region" description="Helical" evidence="6">
    <location>
        <begin position="93"/>
        <end position="114"/>
    </location>
</feature>
<dbReference type="CTD" id="9032"/>
<dbReference type="Pfam" id="PF05805">
    <property type="entry name" value="L6_membrane"/>
    <property type="match status" value="1"/>
</dbReference>
<proteinExistence type="inferred from homology"/>
<feature type="transmembrane region" description="Helical" evidence="6">
    <location>
        <begin position="126"/>
        <end position="145"/>
    </location>
</feature>
<accession>A0A341AQN0</accession>
<dbReference type="PANTHER" id="PTHR14198:SF4">
    <property type="entry name" value="TRANSMEMBRANE 4 L6 FAMILY MEMBER 5"/>
    <property type="match status" value="1"/>
</dbReference>
<organism evidence="7 8">
    <name type="scientific">Neophocaena asiaeorientalis asiaeorientalis</name>
    <name type="common">Yangtze finless porpoise</name>
    <name type="synonym">Neophocaena phocaenoides subsp. asiaeorientalis</name>
    <dbReference type="NCBI Taxonomy" id="1706337"/>
    <lineage>
        <taxon>Eukaryota</taxon>
        <taxon>Metazoa</taxon>
        <taxon>Chordata</taxon>
        <taxon>Craniata</taxon>
        <taxon>Vertebrata</taxon>
        <taxon>Euteleostomi</taxon>
        <taxon>Mammalia</taxon>
        <taxon>Eutheria</taxon>
        <taxon>Laurasiatheria</taxon>
        <taxon>Artiodactyla</taxon>
        <taxon>Whippomorpha</taxon>
        <taxon>Cetacea</taxon>
        <taxon>Odontoceti</taxon>
        <taxon>Phocoenidae</taxon>
        <taxon>Neophocaena</taxon>
    </lineage>
</organism>
<dbReference type="InterPro" id="IPR008661">
    <property type="entry name" value="L6_membrane"/>
</dbReference>
<evidence type="ECO:0000256" key="6">
    <source>
        <dbReference type="SAM" id="Phobius"/>
    </source>
</evidence>
<evidence type="ECO:0000256" key="3">
    <source>
        <dbReference type="ARBA" id="ARBA00022692"/>
    </source>
</evidence>
<evidence type="ECO:0000256" key="1">
    <source>
        <dbReference type="ARBA" id="ARBA00004141"/>
    </source>
</evidence>
<dbReference type="STRING" id="1706337.A0A341AQN0"/>
<name>A0A341AQN0_NEOAA</name>
<keyword evidence="5 6" id="KW-0472">Membrane</keyword>
<evidence type="ECO:0000256" key="5">
    <source>
        <dbReference type="ARBA" id="ARBA00023136"/>
    </source>
</evidence>
<dbReference type="RefSeq" id="XP_024591522.1">
    <property type="nucleotide sequence ID" value="XM_024735754.1"/>
</dbReference>
<keyword evidence="7" id="KW-1185">Reference proteome</keyword>
<dbReference type="PANTHER" id="PTHR14198">
    <property type="entry name" value="TRANSMEMBRANE 4 L6 FAMILY MEMBER 1-RELATED"/>
    <property type="match status" value="1"/>
</dbReference>
<sequence length="373" mass="40289">MSSVCQAPPPPPPHPPHLPASLLQPRVSVSLLQPHVSCLCPLSSATASFTTPPPRPLLRACFSLWTGEPRAHFHLLPVLSKSLSMCTGKCARFVGLSLIPLSLICIVANALLLVPNGQTTWIKDHLSLQVWLMAGFIGGGLMVLCPGISAVRAGGKGCCGAGCCGNRCRMLRSVFCSAFGMLGAIYCLSVSGAGLRIGPRCLMHGSWDYHFQHTAGSYLLNRTQWSSCVQPPHVVYWNVTLFSLLVAASCLEILLCGVQLVNASIGVFCGDCRKKEVGLCGMELSRKSICSLTKSSLFFRRTPLTEAPRTWSVAPGHPPGPPPPWNKLFRALFRVSDCALYKECPKVSIYTVAWGSRVWDPCTPLVISLINSY</sequence>
<reference evidence="8" key="1">
    <citation type="submission" date="2025-08" db="UniProtKB">
        <authorList>
            <consortium name="RefSeq"/>
        </authorList>
    </citation>
    <scope>IDENTIFICATION</scope>
    <source>
        <tissue evidence="8">Meat</tissue>
    </source>
</reference>
<comment type="subcellular location">
    <subcellularLocation>
        <location evidence="1">Membrane</location>
        <topology evidence="1">Multi-pass membrane protein</topology>
    </subcellularLocation>
</comment>
<evidence type="ECO:0000256" key="2">
    <source>
        <dbReference type="ARBA" id="ARBA00006193"/>
    </source>
</evidence>
<evidence type="ECO:0000313" key="8">
    <source>
        <dbReference type="RefSeq" id="XP_024591522.1"/>
    </source>
</evidence>
<gene>
    <name evidence="8" type="primary">TM4SF5</name>
</gene>
<feature type="transmembrane region" description="Helical" evidence="6">
    <location>
        <begin position="174"/>
        <end position="197"/>
    </location>
</feature>
<keyword evidence="4 6" id="KW-1133">Transmembrane helix</keyword>
<dbReference type="GeneID" id="112393496"/>
<dbReference type="GO" id="GO:0016020">
    <property type="term" value="C:membrane"/>
    <property type="evidence" value="ECO:0007669"/>
    <property type="project" value="UniProtKB-SubCell"/>
</dbReference>
<dbReference type="FunCoup" id="A0A341AQN0">
    <property type="interactions" value="64"/>
</dbReference>
<evidence type="ECO:0000313" key="7">
    <source>
        <dbReference type="Proteomes" id="UP000252040"/>
    </source>
</evidence>
<keyword evidence="3 6" id="KW-0812">Transmembrane</keyword>
<comment type="similarity">
    <text evidence="2">Belongs to the L6 tetraspanin family.</text>
</comment>